<protein>
    <submittedName>
        <fullName evidence="6">DoxX family protein</fullName>
    </submittedName>
</protein>
<evidence type="ECO:0000256" key="2">
    <source>
        <dbReference type="ARBA" id="ARBA00022692"/>
    </source>
</evidence>
<comment type="subcellular location">
    <subcellularLocation>
        <location evidence="1">Membrane</location>
        <topology evidence="1">Multi-pass membrane protein</topology>
    </subcellularLocation>
</comment>
<sequence length="118" mass="12913">MFAAYVTLNILASLFTAIAATTYLINHEYPREQMEMKRLPLSWMPRLGATLAAGSLGLLAGFVVPVLGTLASLGLVLYFIGAFIAHARVGSRKLTGWAVFFVTVTATFVVNLAYHDFW</sequence>
<feature type="transmembrane region" description="Helical" evidence="5">
    <location>
        <begin position="94"/>
        <end position="114"/>
    </location>
</feature>
<keyword evidence="3 5" id="KW-1133">Transmembrane helix</keyword>
<evidence type="ECO:0000313" key="6">
    <source>
        <dbReference type="EMBL" id="MBM0275234.1"/>
    </source>
</evidence>
<keyword evidence="2 5" id="KW-0812">Transmembrane</keyword>
<comment type="caution">
    <text evidence="6">The sequence shown here is derived from an EMBL/GenBank/DDBJ whole genome shotgun (WGS) entry which is preliminary data.</text>
</comment>
<dbReference type="Proteomes" id="UP000622245">
    <property type="component" value="Unassembled WGS sequence"/>
</dbReference>
<evidence type="ECO:0000256" key="4">
    <source>
        <dbReference type="ARBA" id="ARBA00023136"/>
    </source>
</evidence>
<feature type="transmembrane region" description="Helical" evidence="5">
    <location>
        <begin position="6"/>
        <end position="26"/>
    </location>
</feature>
<name>A0ABS1YD97_9ACTN</name>
<feature type="transmembrane region" description="Helical" evidence="5">
    <location>
        <begin position="47"/>
        <end position="64"/>
    </location>
</feature>
<dbReference type="EMBL" id="JAEVHL010000019">
    <property type="protein sequence ID" value="MBM0275234.1"/>
    <property type="molecule type" value="Genomic_DNA"/>
</dbReference>
<evidence type="ECO:0000256" key="5">
    <source>
        <dbReference type="SAM" id="Phobius"/>
    </source>
</evidence>
<organism evidence="6 7">
    <name type="scientific">Micromonospora tarensis</name>
    <dbReference type="NCBI Taxonomy" id="2806100"/>
    <lineage>
        <taxon>Bacteria</taxon>
        <taxon>Bacillati</taxon>
        <taxon>Actinomycetota</taxon>
        <taxon>Actinomycetes</taxon>
        <taxon>Micromonosporales</taxon>
        <taxon>Micromonosporaceae</taxon>
        <taxon>Micromonospora</taxon>
    </lineage>
</organism>
<accession>A0ABS1YD97</accession>
<dbReference type="RefSeq" id="WP_203147650.1">
    <property type="nucleotide sequence ID" value="NZ_JAEVHL010000019.1"/>
</dbReference>
<proteinExistence type="predicted"/>
<keyword evidence="4 5" id="KW-0472">Membrane</keyword>
<evidence type="ECO:0000256" key="1">
    <source>
        <dbReference type="ARBA" id="ARBA00004141"/>
    </source>
</evidence>
<reference evidence="6 7" key="1">
    <citation type="submission" date="2021-01" db="EMBL/GenBank/DDBJ databases">
        <title>Draft genome sequence of Micromonospora sp. strain STR1s_6.</title>
        <authorList>
            <person name="Karlyshev A."/>
            <person name="Jawad R."/>
        </authorList>
    </citation>
    <scope>NUCLEOTIDE SEQUENCE [LARGE SCALE GENOMIC DNA]</scope>
    <source>
        <strain evidence="6 7">STR1S-6</strain>
    </source>
</reference>
<gene>
    <name evidence="6" type="ORF">JM949_07075</name>
</gene>
<feature type="transmembrane region" description="Helical" evidence="5">
    <location>
        <begin position="70"/>
        <end position="87"/>
    </location>
</feature>
<dbReference type="Pfam" id="PF13564">
    <property type="entry name" value="DoxX_2"/>
    <property type="match status" value="1"/>
</dbReference>
<dbReference type="InterPro" id="IPR032808">
    <property type="entry name" value="DoxX"/>
</dbReference>
<keyword evidence="7" id="KW-1185">Reference proteome</keyword>
<evidence type="ECO:0000313" key="7">
    <source>
        <dbReference type="Proteomes" id="UP000622245"/>
    </source>
</evidence>
<evidence type="ECO:0000256" key="3">
    <source>
        <dbReference type="ARBA" id="ARBA00022989"/>
    </source>
</evidence>